<evidence type="ECO:0000313" key="1">
    <source>
        <dbReference type="EMBL" id="EYF08150.1"/>
    </source>
</evidence>
<dbReference type="AlphaFoldDB" id="A0A017TH48"/>
<protein>
    <submittedName>
        <fullName evidence="1">Uncharacterized protein</fullName>
    </submittedName>
</protein>
<reference evidence="1 2" key="1">
    <citation type="submission" date="2013-05" db="EMBL/GenBank/DDBJ databases">
        <title>Genome assembly of Chondromyces apiculatus DSM 436.</title>
        <authorList>
            <person name="Sharma G."/>
            <person name="Khatri I."/>
            <person name="Kaur C."/>
            <person name="Mayilraj S."/>
            <person name="Subramanian S."/>
        </authorList>
    </citation>
    <scope>NUCLEOTIDE SEQUENCE [LARGE SCALE GENOMIC DNA]</scope>
    <source>
        <strain evidence="1 2">DSM 436</strain>
    </source>
</reference>
<name>A0A017TH48_9BACT</name>
<sequence length="57" mass="6270">MTPTITDARAQDIRCRRCLIGAARSPPARIRALGAARGHAVARIVRHGWNVRRRSPG</sequence>
<dbReference type="EMBL" id="ASRX01000005">
    <property type="protein sequence ID" value="EYF08150.1"/>
    <property type="molecule type" value="Genomic_DNA"/>
</dbReference>
<accession>A0A017TH48</accession>
<dbReference type="Proteomes" id="UP000019678">
    <property type="component" value="Unassembled WGS sequence"/>
</dbReference>
<comment type="caution">
    <text evidence="1">The sequence shown here is derived from an EMBL/GenBank/DDBJ whole genome shotgun (WGS) entry which is preliminary data.</text>
</comment>
<evidence type="ECO:0000313" key="2">
    <source>
        <dbReference type="Proteomes" id="UP000019678"/>
    </source>
</evidence>
<proteinExistence type="predicted"/>
<organism evidence="1 2">
    <name type="scientific">Chondromyces apiculatus DSM 436</name>
    <dbReference type="NCBI Taxonomy" id="1192034"/>
    <lineage>
        <taxon>Bacteria</taxon>
        <taxon>Pseudomonadati</taxon>
        <taxon>Myxococcota</taxon>
        <taxon>Polyangia</taxon>
        <taxon>Polyangiales</taxon>
        <taxon>Polyangiaceae</taxon>
        <taxon>Chondromyces</taxon>
    </lineage>
</organism>
<keyword evidence="2" id="KW-1185">Reference proteome</keyword>
<gene>
    <name evidence="1" type="ORF">CAP_5910</name>
</gene>